<accession>A0A7Y6DJF6</accession>
<proteinExistence type="predicted"/>
<dbReference type="RefSeq" id="WP_175363646.1">
    <property type="nucleotide sequence ID" value="NZ_JABFMO010000044.1"/>
</dbReference>
<comment type="caution">
    <text evidence="1">The sequence shown here is derived from an EMBL/GenBank/DDBJ whole genome shotgun (WGS) entry which is preliminary data.</text>
</comment>
<reference evidence="1 2" key="1">
    <citation type="journal article" date="2020" name="Front. Plant Sci.">
        <title>Isolation of Rhizosphere Bacteria That Improve Quality and Water Stress Tolerance in Greenhouse Ornamentals.</title>
        <authorList>
            <person name="Nordstedt N.P."/>
            <person name="Jones M.L."/>
        </authorList>
    </citation>
    <scope>NUCLEOTIDE SEQUENCE [LARGE SCALE GENOMIC DNA]</scope>
    <source>
        <strain evidence="1 2">C7D2</strain>
    </source>
</reference>
<gene>
    <name evidence="1" type="ORF">HNO91_22090</name>
</gene>
<dbReference type="EMBL" id="JABFMR010000025">
    <property type="protein sequence ID" value="NUT89129.1"/>
    <property type="molecule type" value="Genomic_DNA"/>
</dbReference>
<protein>
    <submittedName>
        <fullName evidence="1">Uncharacterized protein</fullName>
    </submittedName>
</protein>
<dbReference type="Proteomes" id="UP000536720">
    <property type="component" value="Unassembled WGS sequence"/>
</dbReference>
<name>A0A7Y6DJF6_9PSED</name>
<evidence type="ECO:0000313" key="2">
    <source>
        <dbReference type="Proteomes" id="UP000536720"/>
    </source>
</evidence>
<evidence type="ECO:0000313" key="1">
    <source>
        <dbReference type="EMBL" id="NUT89129.1"/>
    </source>
</evidence>
<sequence length="68" mass="7520">MRIHDDRTSDFNGVATVRQGLFVTLKNKLQKSVKVLFPVMVFGVSRSQTAETCNTGGVFPDPVCVQFT</sequence>
<organism evidence="1 2">
    <name type="scientific">Pseudomonas corrugata</name>
    <dbReference type="NCBI Taxonomy" id="47879"/>
    <lineage>
        <taxon>Bacteria</taxon>
        <taxon>Pseudomonadati</taxon>
        <taxon>Pseudomonadota</taxon>
        <taxon>Gammaproteobacteria</taxon>
        <taxon>Pseudomonadales</taxon>
        <taxon>Pseudomonadaceae</taxon>
        <taxon>Pseudomonas</taxon>
    </lineage>
</organism>
<dbReference type="AlphaFoldDB" id="A0A7Y6DJF6"/>